<dbReference type="Gene3D" id="3.90.70.10">
    <property type="entry name" value="Cysteine proteinases"/>
    <property type="match status" value="1"/>
</dbReference>
<evidence type="ECO:0000259" key="9">
    <source>
        <dbReference type="SMART" id="SM00645"/>
    </source>
</evidence>
<dbReference type="Pfam" id="PF08246">
    <property type="entry name" value="Inhibitor_I29"/>
    <property type="match status" value="1"/>
</dbReference>
<evidence type="ECO:0000256" key="1">
    <source>
        <dbReference type="ARBA" id="ARBA00008455"/>
    </source>
</evidence>
<keyword evidence="5" id="KW-0788">Thiol protease</keyword>
<accession>Q6TPP2</accession>
<dbReference type="InterPro" id="IPR038765">
    <property type="entry name" value="Papain-like_cys_pep_sf"/>
</dbReference>
<sequence>MRFKIFRENMKKINTLNDNELGDAEYGVTQFSDLAEEEFRRYYLTPKWDLSHRPDLVRAKIPDVDPPASFDWRDHNAVTPVKNQGMCGSCWAFSTTENIEGQWAIHRNKLVSLSEQELVDCDKLDDGCEGGLPVNAYEEIIRLGGLESEKKYPYDAEDEKCKFTVGDVAVYINSSVNISSNEADMAAWLYKNGPISIGINAFAMQFYMGGVSHPFSFLCSPDELDHGVLIVGYGTKKGWFSDSPYWIVKNSWGASWGVQGYYLVYRGDGVCGLNKMPTSAIVK</sequence>
<dbReference type="PROSITE" id="PS00640">
    <property type="entry name" value="THIOL_PROTEASE_ASN"/>
    <property type="match status" value="1"/>
</dbReference>
<evidence type="ECO:0000256" key="2">
    <source>
        <dbReference type="ARBA" id="ARBA00022670"/>
    </source>
</evidence>
<keyword evidence="3" id="KW-0732">Signal</keyword>
<keyword evidence="4" id="KW-0378">Hydrolase</keyword>
<evidence type="ECO:0000256" key="8">
    <source>
        <dbReference type="ARBA" id="ARBA00023180"/>
    </source>
</evidence>
<dbReference type="CDD" id="cd02248">
    <property type="entry name" value="Peptidase_C1A"/>
    <property type="match status" value="1"/>
</dbReference>
<evidence type="ECO:0000256" key="7">
    <source>
        <dbReference type="ARBA" id="ARBA00023157"/>
    </source>
</evidence>
<dbReference type="PRINTS" id="PR00705">
    <property type="entry name" value="PAPAIN"/>
</dbReference>
<dbReference type="InterPro" id="IPR000668">
    <property type="entry name" value="Peptidase_C1A_C"/>
</dbReference>
<dbReference type="GO" id="GO:0006508">
    <property type="term" value="P:proteolysis"/>
    <property type="evidence" value="ECO:0007669"/>
    <property type="project" value="UniProtKB-KW"/>
</dbReference>
<reference evidence="10" key="1">
    <citation type="submission" date="2003-09" db="EMBL/GenBank/DDBJ databases">
        <authorList>
            <person name="Choi J.-W."/>
            <person name="Park Y.-C."/>
            <person name="Koo K.-B."/>
            <person name="Joo H.-S."/>
            <person name="Chang C.-S."/>
        </authorList>
    </citation>
    <scope>NUCLEOTIDE SEQUENCE</scope>
    <source>
        <strain evidence="10">Paik1977</strain>
    </source>
</reference>
<evidence type="ECO:0000256" key="6">
    <source>
        <dbReference type="ARBA" id="ARBA00023145"/>
    </source>
</evidence>
<dbReference type="InterPro" id="IPR025660">
    <property type="entry name" value="Pept_his_AS"/>
</dbReference>
<comment type="similarity">
    <text evidence="1">Belongs to the peptidase C1 family.</text>
</comment>
<dbReference type="InterPro" id="IPR013201">
    <property type="entry name" value="Prot_inhib_I29"/>
</dbReference>
<evidence type="ECO:0000256" key="3">
    <source>
        <dbReference type="ARBA" id="ARBA00022729"/>
    </source>
</evidence>
<dbReference type="InterPro" id="IPR000169">
    <property type="entry name" value="Pept_cys_AS"/>
</dbReference>
<keyword evidence="8" id="KW-0325">Glycoprotein</keyword>
<dbReference type="Pfam" id="PF00112">
    <property type="entry name" value="Peptidase_C1"/>
    <property type="match status" value="1"/>
</dbReference>
<dbReference type="PANTHER" id="PTHR12411">
    <property type="entry name" value="CYSTEINE PROTEASE FAMILY C1-RELATED"/>
    <property type="match status" value="1"/>
</dbReference>
<dbReference type="InterPro" id="IPR013128">
    <property type="entry name" value="Peptidase_C1A"/>
</dbReference>
<organism evidence="10">
    <name type="scientific">Paraleonnates uschakovi</name>
    <name type="common">Giant mud worm</name>
    <name type="synonym">Periserrula leucophryna</name>
    <dbReference type="NCBI Taxonomy" id="232278"/>
    <lineage>
        <taxon>Eukaryota</taxon>
        <taxon>Metazoa</taxon>
        <taxon>Spiralia</taxon>
        <taxon>Lophotrochozoa</taxon>
        <taxon>Annelida</taxon>
        <taxon>Polychaeta</taxon>
        <taxon>Errantia</taxon>
        <taxon>Phyllodocida</taxon>
        <taxon>Nereididae</taxon>
        <taxon>Periserrula</taxon>
    </lineage>
</organism>
<dbReference type="AlphaFoldDB" id="Q6TPP2"/>
<dbReference type="EMBL" id="AY390282">
    <property type="protein sequence ID" value="AAR27011.1"/>
    <property type="molecule type" value="mRNA"/>
</dbReference>
<dbReference type="PROSITE" id="PS00139">
    <property type="entry name" value="THIOL_PROTEASE_CYS"/>
    <property type="match status" value="1"/>
</dbReference>
<protein>
    <submittedName>
        <fullName evidence="10">Cysteine protease</fullName>
    </submittedName>
</protein>
<dbReference type="GO" id="GO:0008234">
    <property type="term" value="F:cysteine-type peptidase activity"/>
    <property type="evidence" value="ECO:0007669"/>
    <property type="project" value="UniProtKB-KW"/>
</dbReference>
<dbReference type="SMART" id="SM00645">
    <property type="entry name" value="Pept_C1"/>
    <property type="match status" value="1"/>
</dbReference>
<evidence type="ECO:0000256" key="5">
    <source>
        <dbReference type="ARBA" id="ARBA00022807"/>
    </source>
</evidence>
<reference evidence="10" key="2">
    <citation type="journal article" date="2007" name="J. Microbiol.">
        <title>Cloning and expression of the cathepsin F-like cysteine protease gene in Escherichia coli and its characterization.</title>
        <authorList>
            <person name="Joo H.S."/>
            <person name="Koo K.B."/>
            <person name="Park K.I."/>
            <person name="Bae S.H."/>
            <person name="Yun J.W."/>
            <person name="Chang C.S."/>
            <person name="Choi J.W."/>
        </authorList>
    </citation>
    <scope>NUCLEOTIDE SEQUENCE</scope>
    <source>
        <strain evidence="10">Paik1977</strain>
    </source>
</reference>
<evidence type="ECO:0000313" key="10">
    <source>
        <dbReference type="EMBL" id="AAR27011.1"/>
    </source>
</evidence>
<dbReference type="FunFam" id="3.90.70.10:FF:000130">
    <property type="entry name" value="Cysteine proteinase 1"/>
    <property type="match status" value="1"/>
</dbReference>
<feature type="domain" description="Peptidase C1A papain C-terminal" evidence="9">
    <location>
        <begin position="66"/>
        <end position="281"/>
    </location>
</feature>
<evidence type="ECO:0000256" key="4">
    <source>
        <dbReference type="ARBA" id="ARBA00022801"/>
    </source>
</evidence>
<keyword evidence="2 10" id="KW-0645">Protease</keyword>
<proteinExistence type="evidence at transcript level"/>
<dbReference type="InterPro" id="IPR039417">
    <property type="entry name" value="Peptidase_C1A_papain-like"/>
</dbReference>
<keyword evidence="7" id="KW-1015">Disulfide bond</keyword>
<keyword evidence="6" id="KW-0865">Zymogen</keyword>
<dbReference type="PROSITE" id="PS00639">
    <property type="entry name" value="THIOL_PROTEASE_HIS"/>
    <property type="match status" value="1"/>
</dbReference>
<name>Q6TPP2_PARUS</name>
<dbReference type="SUPFAM" id="SSF54001">
    <property type="entry name" value="Cysteine proteinases"/>
    <property type="match status" value="1"/>
</dbReference>
<dbReference type="InterPro" id="IPR025661">
    <property type="entry name" value="Pept_asp_AS"/>
</dbReference>